<dbReference type="Proteomes" id="UP000007431">
    <property type="component" value="Unassembled WGS sequence"/>
</dbReference>
<accession>D8Q649</accession>
<gene>
    <name evidence="2" type="ORF">SCHCODRAFT_235172</name>
</gene>
<keyword evidence="3" id="KW-1185">Reference proteome</keyword>
<name>D8Q649_SCHCM</name>
<dbReference type="InParanoid" id="D8Q649"/>
<dbReference type="SUPFAM" id="SSF54695">
    <property type="entry name" value="POZ domain"/>
    <property type="match status" value="1"/>
</dbReference>
<dbReference type="EMBL" id="GL377306">
    <property type="protein sequence ID" value="EFI97522.1"/>
    <property type="molecule type" value="Genomic_DNA"/>
</dbReference>
<dbReference type="AlphaFoldDB" id="D8Q649"/>
<evidence type="ECO:0000313" key="3">
    <source>
        <dbReference type="Proteomes" id="UP000007431"/>
    </source>
</evidence>
<proteinExistence type="predicted"/>
<sequence>MEDDGIYYDYQSRWPPSTLLRITSLPPHSMNHPSFLESMPPPPQPPFASPIPPFVRSPGPVIAGHIWPINFPDANLVLTVDRRRFAVHRSVLEIQSPEFLRGAYRGPDGREHVNLRHVSSRSVRNFLMAVYYPNFFPAPFADVPLVTIGDVLLVATRYRVYALRARALAHLQALTLHCIVPPSSTLARAGISGNTALVKALVELAEQANALWLLPLLLYYLSCIPLKRLAAPETYEGVLYELSSETRLRIAEGFRRSRDPDYTSLTALKSMRCWRPWCRRARKTFLQAKVTSHFYLDPLRHAMVWGAMINVGEAPVKGMCSQCCAILQKNLSDFELSFIRSIPGNFGLPTLEDLEEWRKADLGVHYSAGEEAQAMDAVHFLKAMYIPNYFMPPPAQTRFNVLEGILRLAHKYDAPAMRCRALRHLESAFVTNLAEMDYPPNRTYPLVPNDGPQEIKAVIRLYPASSLLSKEVWLGLERSLSHEDIAACFAGCEALRKEFPHVAFFSPNLGCASEGCIKARLASCSAEDRVRFVQHPLTYFTQWVDSDDGLEEMCWKCMDSMRANYHVWLRDVWRRLPSFFNLPDWSALARVRKLDLTEATSRKRQDLEAGANEIAMAH</sequence>
<evidence type="ECO:0000313" key="2">
    <source>
        <dbReference type="EMBL" id="EFI97522.1"/>
    </source>
</evidence>
<reference evidence="2 3" key="1">
    <citation type="journal article" date="2010" name="Nat. Biotechnol.">
        <title>Genome sequence of the model mushroom Schizophyllum commune.</title>
        <authorList>
            <person name="Ohm R.A."/>
            <person name="de Jong J.F."/>
            <person name="Lugones L.G."/>
            <person name="Aerts A."/>
            <person name="Kothe E."/>
            <person name="Stajich J.E."/>
            <person name="de Vries R.P."/>
            <person name="Record E."/>
            <person name="Levasseur A."/>
            <person name="Baker S.E."/>
            <person name="Bartholomew K.A."/>
            <person name="Coutinho P.M."/>
            <person name="Erdmann S."/>
            <person name="Fowler T.J."/>
            <person name="Gathman A.C."/>
            <person name="Lombard V."/>
            <person name="Henrissat B."/>
            <person name="Knabe N."/>
            <person name="Kuees U."/>
            <person name="Lilly W.W."/>
            <person name="Lindquist E."/>
            <person name="Lucas S."/>
            <person name="Magnuson J.K."/>
            <person name="Piumi F."/>
            <person name="Raudaskoski M."/>
            <person name="Salamov A."/>
            <person name="Schmutz J."/>
            <person name="Schwarze F.W.M.R."/>
            <person name="vanKuyk P.A."/>
            <person name="Horton J.S."/>
            <person name="Grigoriev I.V."/>
            <person name="Woesten H.A.B."/>
        </authorList>
    </citation>
    <scope>NUCLEOTIDE SEQUENCE [LARGE SCALE GENOMIC DNA]</scope>
    <source>
        <strain evidence="3">H4-8 / FGSC 9210</strain>
    </source>
</reference>
<dbReference type="PROSITE" id="PS50097">
    <property type="entry name" value="BTB"/>
    <property type="match status" value="1"/>
</dbReference>
<feature type="domain" description="BTB" evidence="1">
    <location>
        <begin position="74"/>
        <end position="131"/>
    </location>
</feature>
<evidence type="ECO:0000259" key="1">
    <source>
        <dbReference type="PROSITE" id="PS50097"/>
    </source>
</evidence>
<dbReference type="InterPro" id="IPR000210">
    <property type="entry name" value="BTB/POZ_dom"/>
</dbReference>
<dbReference type="HOGENOM" id="CLU_442235_0_0_1"/>
<organism evidence="3">
    <name type="scientific">Schizophyllum commune (strain H4-8 / FGSC 9210)</name>
    <name type="common">Split gill fungus</name>
    <dbReference type="NCBI Taxonomy" id="578458"/>
    <lineage>
        <taxon>Eukaryota</taxon>
        <taxon>Fungi</taxon>
        <taxon>Dikarya</taxon>
        <taxon>Basidiomycota</taxon>
        <taxon>Agaricomycotina</taxon>
        <taxon>Agaricomycetes</taxon>
        <taxon>Agaricomycetidae</taxon>
        <taxon>Agaricales</taxon>
        <taxon>Schizophyllaceae</taxon>
        <taxon>Schizophyllum</taxon>
    </lineage>
</organism>
<dbReference type="Pfam" id="PF00651">
    <property type="entry name" value="BTB"/>
    <property type="match status" value="1"/>
</dbReference>
<dbReference type="Gene3D" id="3.30.710.10">
    <property type="entry name" value="Potassium Channel Kv1.1, Chain A"/>
    <property type="match status" value="1"/>
</dbReference>
<protein>
    <recommendedName>
        <fullName evidence="1">BTB domain-containing protein</fullName>
    </recommendedName>
</protein>
<dbReference type="VEuPathDB" id="FungiDB:SCHCODRAFT_02502567"/>
<dbReference type="InterPro" id="IPR011333">
    <property type="entry name" value="SKP1/BTB/POZ_sf"/>
</dbReference>
<dbReference type="CDD" id="cd18186">
    <property type="entry name" value="BTB_POZ_ZBTB_KLHL-like"/>
    <property type="match status" value="1"/>
</dbReference>